<dbReference type="Proteomes" id="UP000074561">
    <property type="component" value="Chromosome"/>
</dbReference>
<organism evidence="1 2">
    <name type="scientific">Collimonas pratensis</name>
    <dbReference type="NCBI Taxonomy" id="279113"/>
    <lineage>
        <taxon>Bacteria</taxon>
        <taxon>Pseudomonadati</taxon>
        <taxon>Pseudomonadota</taxon>
        <taxon>Betaproteobacteria</taxon>
        <taxon>Burkholderiales</taxon>
        <taxon>Oxalobacteraceae</taxon>
        <taxon>Collimonas</taxon>
    </lineage>
</organism>
<evidence type="ECO:0000313" key="2">
    <source>
        <dbReference type="Proteomes" id="UP000074561"/>
    </source>
</evidence>
<dbReference type="RefSeq" id="WP_061943008.1">
    <property type="nucleotide sequence ID" value="NZ_CP013234.1"/>
</dbReference>
<name>A0A127Q8W7_9BURK</name>
<dbReference type="STRING" id="279113.CPter91_4194"/>
<evidence type="ECO:0000313" key="1">
    <source>
        <dbReference type="EMBL" id="AMP06509.1"/>
    </source>
</evidence>
<accession>A0A127Q8W7</accession>
<protein>
    <submittedName>
        <fullName evidence="1">Uncharacterized protein</fullName>
    </submittedName>
</protein>
<dbReference type="KEGG" id="cpra:CPter91_4194"/>
<dbReference type="PATRIC" id="fig|279113.9.peg.4159"/>
<gene>
    <name evidence="1" type="ORF">CPter91_4194</name>
</gene>
<reference evidence="1 2" key="1">
    <citation type="submission" date="2015-11" db="EMBL/GenBank/DDBJ databases">
        <title>Exploring the genomic traits of fungus-feeding bacterial genus Collimonas.</title>
        <authorList>
            <person name="Song C."/>
            <person name="Schmidt R."/>
            <person name="de Jager V."/>
            <person name="Krzyzanowska D."/>
            <person name="Jongedijk E."/>
            <person name="Cankar K."/>
            <person name="Beekwilder J."/>
            <person name="van Veen A."/>
            <person name="de Boer W."/>
            <person name="van Veen J.A."/>
            <person name="Garbeva P."/>
        </authorList>
    </citation>
    <scope>NUCLEOTIDE SEQUENCE [LARGE SCALE GENOMIC DNA]</scope>
    <source>
        <strain evidence="1 2">Ter91</strain>
    </source>
</reference>
<dbReference type="OrthoDB" id="7191733at2"/>
<dbReference type="AlphaFoldDB" id="A0A127Q8W7"/>
<sequence length="68" mass="7566">MSSEDIDLVEWCQQAQIEARRQTELFSSGGVKAILQMPDGTTQDITAGVIKHQTENMAVFERLISALK</sequence>
<proteinExistence type="predicted"/>
<dbReference type="EMBL" id="CP013234">
    <property type="protein sequence ID" value="AMP06509.1"/>
    <property type="molecule type" value="Genomic_DNA"/>
</dbReference>